<dbReference type="Ensembl" id="ENSECRT00000004791.1">
    <property type="protein sequence ID" value="ENSECRP00000004710.1"/>
    <property type="gene ID" value="ENSECRG00000003198.1"/>
</dbReference>
<protein>
    <submittedName>
        <fullName evidence="6">Ligand dependent nuclear receptor corepressor like</fullName>
    </submittedName>
</protein>
<evidence type="ECO:0000256" key="4">
    <source>
        <dbReference type="ARBA" id="ARBA00023242"/>
    </source>
</evidence>
<evidence type="ECO:0000256" key="2">
    <source>
        <dbReference type="ARBA" id="ARBA00023125"/>
    </source>
</evidence>
<dbReference type="GeneTree" id="ENSGT00940000154965"/>
<name>A0A8C4X4S1_ERPCA</name>
<gene>
    <name evidence="6" type="primary">LCORL</name>
    <name evidence="6" type="synonym">lcorl</name>
</gene>
<reference evidence="6" key="2">
    <citation type="submission" date="2025-08" db="UniProtKB">
        <authorList>
            <consortium name="Ensembl"/>
        </authorList>
    </citation>
    <scope>IDENTIFICATION</scope>
</reference>
<dbReference type="Pfam" id="PF15090">
    <property type="entry name" value="DUF4553"/>
    <property type="match status" value="1"/>
</dbReference>
<dbReference type="GO" id="GO:0006357">
    <property type="term" value="P:regulation of transcription by RNA polymerase II"/>
    <property type="evidence" value="ECO:0007669"/>
    <property type="project" value="TreeGrafter"/>
</dbReference>
<feature type="region of interest" description="Disordered" evidence="5">
    <location>
        <begin position="736"/>
        <end position="763"/>
    </location>
</feature>
<evidence type="ECO:0000313" key="6">
    <source>
        <dbReference type="Ensembl" id="ENSECRP00000004710.1"/>
    </source>
</evidence>
<evidence type="ECO:0000256" key="5">
    <source>
        <dbReference type="SAM" id="MobiDB-lite"/>
    </source>
</evidence>
<organism evidence="6 7">
    <name type="scientific">Erpetoichthys calabaricus</name>
    <name type="common">Rope fish</name>
    <name type="synonym">Calamoichthys calabaricus</name>
    <dbReference type="NCBI Taxonomy" id="27687"/>
    <lineage>
        <taxon>Eukaryota</taxon>
        <taxon>Metazoa</taxon>
        <taxon>Chordata</taxon>
        <taxon>Craniata</taxon>
        <taxon>Vertebrata</taxon>
        <taxon>Euteleostomi</taxon>
        <taxon>Actinopterygii</taxon>
        <taxon>Polypteriformes</taxon>
        <taxon>Polypteridae</taxon>
        <taxon>Erpetoichthys</taxon>
    </lineage>
</organism>
<evidence type="ECO:0000313" key="7">
    <source>
        <dbReference type="Proteomes" id="UP000694620"/>
    </source>
</evidence>
<dbReference type="PANTHER" id="PTHR21545">
    <property type="entry name" value="TRANSCRIPTION FACTOR MLR1/2"/>
    <property type="match status" value="1"/>
</dbReference>
<feature type="region of interest" description="Disordered" evidence="5">
    <location>
        <begin position="818"/>
        <end position="842"/>
    </location>
</feature>
<dbReference type="InterPro" id="IPR028104">
    <property type="entry name" value="DUF4553"/>
</dbReference>
<evidence type="ECO:0000256" key="3">
    <source>
        <dbReference type="ARBA" id="ARBA00023163"/>
    </source>
</evidence>
<evidence type="ECO:0000256" key="1">
    <source>
        <dbReference type="ARBA" id="ARBA00023015"/>
    </source>
</evidence>
<reference evidence="6" key="3">
    <citation type="submission" date="2025-09" db="UniProtKB">
        <authorList>
            <consortium name="Ensembl"/>
        </authorList>
    </citation>
    <scope>IDENTIFICATION</scope>
</reference>
<keyword evidence="3" id="KW-0804">Transcription</keyword>
<feature type="compositionally biased region" description="Basic and acidic residues" evidence="5">
    <location>
        <begin position="738"/>
        <end position="748"/>
    </location>
</feature>
<keyword evidence="4" id="KW-0539">Nucleus</keyword>
<proteinExistence type="predicted"/>
<reference evidence="6" key="1">
    <citation type="submission" date="2021-06" db="EMBL/GenBank/DDBJ databases">
        <authorList>
            <consortium name="Wellcome Sanger Institute Data Sharing"/>
        </authorList>
    </citation>
    <scope>NUCLEOTIDE SEQUENCE [LARGE SCALE GENOMIC DNA]</scope>
</reference>
<feature type="region of interest" description="Disordered" evidence="5">
    <location>
        <begin position="1182"/>
        <end position="1201"/>
    </location>
</feature>
<feature type="region of interest" description="Disordered" evidence="5">
    <location>
        <begin position="545"/>
        <end position="570"/>
    </location>
</feature>
<feature type="compositionally biased region" description="Polar residues" evidence="5">
    <location>
        <begin position="749"/>
        <end position="758"/>
    </location>
</feature>
<sequence length="1635" mass="186341">MHEDYNVSHYLDCHRCFSCQNLHCYHLVNQVNNDSFNFKESKMTDRCCTHYGRLNPHSKPPLCICEKKMHCVSCQNKPITCINRAAGHRGCDMFDNHRCHCSCQHFEDTVTTPSLAVNLNCCCKSGSSFSLSVGGSTFNRACSPSPPPLSPVANESSEKSDHGITCPILEYASGIINNQPPSLLPQETEVSEKIFPNKYEKKRRNLEKDMLDHQLQTSENDSIKYTPNSGNQLEQTESGALINDLMERINEKLKTIEPLEKQCNSSSVSMVEYLEEKNDKHLGEIITSILHKNNGNNDYNLGELLNQHEKSVENKTIQTRFRRKQETLSAMHQPPDSPSLRRKTLQIKREIACLDQSFFATSLVEKNVKKCIQPEHKSFLPHSIEVAPAVAEFKNDFEDRDAKYIKTLENKQVPSSQIQKDDLFTNHHNSLAEKTQELHSVQKVADVLKPNVDPELGELLDVPKKSQNLYGSESEEKDNVVNACSPSRFEQFNNSHRTKRNIIPPERFSMYVTEPRKMYFAACFSESIFMKSSAKPKKICRKVFESPASSPPVNTNPADPKIQTDNHENENRSPYRLTQELISNNVPLCNNQTNPESPEAPITDISNDTKDSKELYSQDTKRHNSHKVKQLTIEVVTDTSVILRSPDNNSDDDSCYSVNRDEYTTRRRKPVSQSDLRLVCEARENTVTSYTSPIRLMYLSKINDKDGIKYTITPSFSNPIINDSCVVNTEINNSLQNKHLDKEPKSPKSTESNSSGNNIDKDIHACNTKTTSWDLDCDSSKYENSGESQLCMKESLKRRPGRPKKLGPQIEKQVKRPIGRPPKRKADCSYIPPTKNDTLDNMTTSACPSDGKEECTNKNIKVTVVYGRSRRIKRFVCEGSEFFRKVHHERPSNTGFHSVLHEEETGTLDANLKENSNNVANKEPGDNRFEFIRPVKDKECAPPPNSNSKQLNQKITAAMRKPGRPAKIKISGISVTVNAISPKQRKVSLSSELPKLCDTTSNLAEQIFPVSNENTNEDDNITVSKSTNVHQPENKLNKVNKPLLPLRHSDRIRKPSIHFLHSVASCSMFTHRSALKQKTQKLSFDSSKNNIDRVEVTNLTNNRKCSESNTRSVERNFTEHKESVKKNLTENADVNSKYEFCAESIFSTKEVLKWWPTSASNDTLQEELNQRFEQISNSWLSTGAQKRQNERVSQVKSKPELDGNPKSVVRMLFRKHCDVDKLCVWFMQSTETQTLSIVRKANARNPLEILHYPGKRTIDQADIVRNSQTDRIRKHVKKFAVASPLSPPAHFQNQEKVDYARNLKVKKQLYSCLDSVALLTLGDRKLRHRKHDICKAVDDHWKRKNKISYKTRLLNGLNREHLSNVPVILKSPNTNICERNLHFVRTKFSEETQSHSFGMLSHDGEKKNPDLHLDQNFAKELLESEEKMLCKKWSPETLKECRVFLTKLSPLEGTDHALNLGIQYKTTILCKSSKDESTQPKCTIDEHSFCTVKLYDVLSRSTNVLSSTTLMDKKRFKKQSECRLNVASHGTRHSPRLKPETLIANTVKDVYEDTNGITQSRKTSVMTRKRSRLATCLNKTAKKRRQSFTSSPSGRNYSHFVLGPLNVKQQPYFQRSGNTAEMMWSLAPLKKQSSE</sequence>
<dbReference type="GO" id="GO:0005634">
    <property type="term" value="C:nucleus"/>
    <property type="evidence" value="ECO:0007669"/>
    <property type="project" value="TreeGrafter"/>
</dbReference>
<feature type="compositionally biased region" description="Polar residues" evidence="5">
    <location>
        <begin position="547"/>
        <end position="557"/>
    </location>
</feature>
<keyword evidence="2" id="KW-0238">DNA-binding</keyword>
<feature type="compositionally biased region" description="Polar residues" evidence="5">
    <location>
        <begin position="1182"/>
        <end position="1196"/>
    </location>
</feature>
<dbReference type="Proteomes" id="UP000694620">
    <property type="component" value="Chromosome 5"/>
</dbReference>
<accession>A0A8C4X4S1</accession>
<keyword evidence="7" id="KW-1185">Reference proteome</keyword>
<dbReference type="GO" id="GO:0003677">
    <property type="term" value="F:DNA binding"/>
    <property type="evidence" value="ECO:0007669"/>
    <property type="project" value="UniProtKB-KW"/>
</dbReference>
<keyword evidence="1" id="KW-0805">Transcription regulation</keyword>
<dbReference type="PANTHER" id="PTHR21545:SF10">
    <property type="entry name" value="LIGAND-DEPENDENT NUCLEAR RECEPTOR COREPRESSOR-LIKE PROTEIN"/>
    <property type="match status" value="1"/>
</dbReference>
<feature type="region of interest" description="Disordered" evidence="5">
    <location>
        <begin position="590"/>
        <end position="612"/>
    </location>
</feature>